<dbReference type="InterPro" id="IPR051202">
    <property type="entry name" value="Peptidase_C40"/>
</dbReference>
<reference evidence="6" key="2">
    <citation type="journal article" date="2021" name="PeerJ">
        <title>Extensive microbial diversity within the chicken gut microbiome revealed by metagenomics and culture.</title>
        <authorList>
            <person name="Gilroy R."/>
            <person name="Ravi A."/>
            <person name="Getino M."/>
            <person name="Pursley I."/>
            <person name="Horton D.L."/>
            <person name="Alikhan N.F."/>
            <person name="Baker D."/>
            <person name="Gharbi K."/>
            <person name="Hall N."/>
            <person name="Watson M."/>
            <person name="Adriaenssens E.M."/>
            <person name="Foster-Nyarko E."/>
            <person name="Jarju S."/>
            <person name="Secka A."/>
            <person name="Antonio M."/>
            <person name="Oren A."/>
            <person name="Chaudhuri R.R."/>
            <person name="La Ragione R."/>
            <person name="Hildebrand F."/>
            <person name="Pallen M.J."/>
        </authorList>
    </citation>
    <scope>NUCLEOTIDE SEQUENCE</scope>
    <source>
        <strain evidence="6">11167</strain>
    </source>
</reference>
<evidence type="ECO:0000256" key="4">
    <source>
        <dbReference type="ARBA" id="ARBA00022807"/>
    </source>
</evidence>
<dbReference type="PANTHER" id="PTHR47053:SF1">
    <property type="entry name" value="MUREIN DD-ENDOPEPTIDASE MEPH-RELATED"/>
    <property type="match status" value="1"/>
</dbReference>
<dbReference type="GO" id="GO:0006508">
    <property type="term" value="P:proteolysis"/>
    <property type="evidence" value="ECO:0007669"/>
    <property type="project" value="UniProtKB-KW"/>
</dbReference>
<comment type="similarity">
    <text evidence="1">Belongs to the peptidase C40 family.</text>
</comment>
<dbReference type="AlphaFoldDB" id="A0A9D9EBK6"/>
<feature type="domain" description="NlpC/P60" evidence="5">
    <location>
        <begin position="7"/>
        <end position="148"/>
    </location>
</feature>
<evidence type="ECO:0000256" key="3">
    <source>
        <dbReference type="ARBA" id="ARBA00022801"/>
    </source>
</evidence>
<evidence type="ECO:0000259" key="5">
    <source>
        <dbReference type="PROSITE" id="PS51935"/>
    </source>
</evidence>
<reference evidence="6" key="1">
    <citation type="submission" date="2020-10" db="EMBL/GenBank/DDBJ databases">
        <authorList>
            <person name="Gilroy R."/>
        </authorList>
    </citation>
    <scope>NUCLEOTIDE SEQUENCE</scope>
    <source>
        <strain evidence="6">11167</strain>
    </source>
</reference>
<dbReference type="InterPro" id="IPR038765">
    <property type="entry name" value="Papain-like_cys_pep_sf"/>
</dbReference>
<evidence type="ECO:0000313" key="7">
    <source>
        <dbReference type="Proteomes" id="UP000823633"/>
    </source>
</evidence>
<dbReference type="EMBL" id="JADIMU010000053">
    <property type="protein sequence ID" value="MBO8443678.1"/>
    <property type="molecule type" value="Genomic_DNA"/>
</dbReference>
<dbReference type="GO" id="GO:0008234">
    <property type="term" value="F:cysteine-type peptidase activity"/>
    <property type="evidence" value="ECO:0007669"/>
    <property type="project" value="UniProtKB-KW"/>
</dbReference>
<dbReference type="PANTHER" id="PTHR47053">
    <property type="entry name" value="MUREIN DD-ENDOPEPTIDASE MEPH-RELATED"/>
    <property type="match status" value="1"/>
</dbReference>
<dbReference type="InterPro" id="IPR000064">
    <property type="entry name" value="NLP_P60_dom"/>
</dbReference>
<evidence type="ECO:0000313" key="6">
    <source>
        <dbReference type="EMBL" id="MBO8443678.1"/>
    </source>
</evidence>
<proteinExistence type="inferred from homology"/>
<comment type="caution">
    <text evidence="6">The sequence shown here is derived from an EMBL/GenBank/DDBJ whole genome shotgun (WGS) entry which is preliminary data.</text>
</comment>
<name>A0A9D9EBK6_9SPIR</name>
<dbReference type="Pfam" id="PF00877">
    <property type="entry name" value="NLPC_P60"/>
    <property type="match status" value="1"/>
</dbReference>
<dbReference type="SUPFAM" id="SSF54001">
    <property type="entry name" value="Cysteine proteinases"/>
    <property type="match status" value="1"/>
</dbReference>
<dbReference type="Gene3D" id="3.90.1720.10">
    <property type="entry name" value="endopeptidase domain like (from Nostoc punctiforme)"/>
    <property type="match status" value="1"/>
</dbReference>
<keyword evidence="4" id="KW-0788">Thiol protease</keyword>
<accession>A0A9D9EBK6</accession>
<keyword evidence="3" id="KW-0378">Hydrolase</keyword>
<sequence>MTQDTPVELRESIVAVAKCYFGVPYEWGGQSFWWQEDATVDCSGFVINVYKEALLDSVWSLGFDDATADGLYRDHSRPTEDPQPGDLVFFRGEEGRMVHVAIYLGQGDGELVIIDASSLPETNKVMVRRIAADRSDIAGFAVMELVAK</sequence>
<keyword evidence="2" id="KW-0645">Protease</keyword>
<gene>
    <name evidence="6" type="ORF">IAC42_08005</name>
</gene>
<protein>
    <submittedName>
        <fullName evidence="6">C40 family peptidase</fullName>
    </submittedName>
</protein>
<evidence type="ECO:0000256" key="1">
    <source>
        <dbReference type="ARBA" id="ARBA00007074"/>
    </source>
</evidence>
<evidence type="ECO:0000256" key="2">
    <source>
        <dbReference type="ARBA" id="ARBA00022670"/>
    </source>
</evidence>
<dbReference type="Proteomes" id="UP000823633">
    <property type="component" value="Unassembled WGS sequence"/>
</dbReference>
<organism evidence="6 7">
    <name type="scientific">Candidatus Aphodenecus pullistercoris</name>
    <dbReference type="NCBI Taxonomy" id="2840669"/>
    <lineage>
        <taxon>Bacteria</taxon>
        <taxon>Pseudomonadati</taxon>
        <taxon>Spirochaetota</taxon>
        <taxon>Spirochaetia</taxon>
        <taxon>Spirochaetales</taxon>
        <taxon>Candidatus Aphodenecus</taxon>
    </lineage>
</organism>
<dbReference type="PROSITE" id="PS51935">
    <property type="entry name" value="NLPC_P60"/>
    <property type="match status" value="1"/>
</dbReference>